<keyword evidence="2" id="KW-1185">Reference proteome</keyword>
<evidence type="ECO:0000313" key="1">
    <source>
        <dbReference type="EMBL" id="SLN49961.1"/>
    </source>
</evidence>
<reference evidence="1 2" key="1">
    <citation type="submission" date="2017-03" db="EMBL/GenBank/DDBJ databases">
        <authorList>
            <person name="Afonso C.L."/>
            <person name="Miller P.J."/>
            <person name="Scott M.A."/>
            <person name="Spackman E."/>
            <person name="Goraichik I."/>
            <person name="Dimitrov K.M."/>
            <person name="Suarez D.L."/>
            <person name="Swayne D.E."/>
        </authorList>
    </citation>
    <scope>NUCLEOTIDE SEQUENCE [LARGE SCALE GENOMIC DNA]</scope>
    <source>
        <strain evidence="1 2">CECT 7751</strain>
    </source>
</reference>
<dbReference type="AlphaFoldDB" id="A0A1X6ZF38"/>
<dbReference type="Pfam" id="PF13704">
    <property type="entry name" value="Glyco_tranf_2_4"/>
    <property type="match status" value="1"/>
</dbReference>
<dbReference type="OrthoDB" id="1997677at2"/>
<dbReference type="SUPFAM" id="SSF53448">
    <property type="entry name" value="Nucleotide-diphospho-sugar transferases"/>
    <property type="match status" value="1"/>
</dbReference>
<dbReference type="InterPro" id="IPR029044">
    <property type="entry name" value="Nucleotide-diphossugar_trans"/>
</dbReference>
<dbReference type="Proteomes" id="UP000193963">
    <property type="component" value="Unassembled WGS sequence"/>
</dbReference>
<proteinExistence type="predicted"/>
<dbReference type="EMBL" id="FWFN01000004">
    <property type="protein sequence ID" value="SLN49961.1"/>
    <property type="molecule type" value="Genomic_DNA"/>
</dbReference>
<name>A0A1X6ZF38_9RHOB</name>
<protein>
    <recommendedName>
        <fullName evidence="3">Glycosyl transferase family 2</fullName>
    </recommendedName>
</protein>
<gene>
    <name evidence="1" type="ORF">PSM7751_02425</name>
</gene>
<evidence type="ECO:0008006" key="3">
    <source>
        <dbReference type="Google" id="ProtNLM"/>
    </source>
</evidence>
<sequence length="331" mass="36291">MTAPHPAPQTAARPALVACMRNEGIFVLEWLAHHAALGFAEIIVVTNACTDGSDALLDRLAELGRVTHIRQDVAPGTAPQDSGMDLALAHARATGLTHLLHIDSDEFLAVREGTLADLLARTEAADVVPIPWRKFGDSGITRWSPGDLVTQRNARAEPAPEPGRTKFKCLFRVASFARATDHNPLEPQVADPLVLTPDGAELSNRSLYQAKSARFRPHEIAAGARAAQLYHYAVRSEDCFLMKNDRGDGQGKADDGKYHLGSRWHREANRNEVEARALADQAPALQARLADWRRDAPTAALEAACGAWFETRRDMFLTPDRRAALARKKPR</sequence>
<dbReference type="CDD" id="cd00761">
    <property type="entry name" value="Glyco_tranf_GTA_type"/>
    <property type="match status" value="1"/>
</dbReference>
<accession>A0A1X6ZF38</accession>
<organism evidence="1 2">
    <name type="scientific">Pseudooceanicola marinus</name>
    <dbReference type="NCBI Taxonomy" id="396013"/>
    <lineage>
        <taxon>Bacteria</taxon>
        <taxon>Pseudomonadati</taxon>
        <taxon>Pseudomonadota</taxon>
        <taxon>Alphaproteobacteria</taxon>
        <taxon>Rhodobacterales</taxon>
        <taxon>Paracoccaceae</taxon>
        <taxon>Pseudooceanicola</taxon>
    </lineage>
</organism>
<dbReference type="RefSeq" id="WP_085888462.1">
    <property type="nucleotide sequence ID" value="NZ_FWFN01000004.1"/>
</dbReference>
<evidence type="ECO:0000313" key="2">
    <source>
        <dbReference type="Proteomes" id="UP000193963"/>
    </source>
</evidence>